<dbReference type="EMBL" id="KN846952">
    <property type="protein sequence ID" value="KIV81681.1"/>
    <property type="molecule type" value="Genomic_DNA"/>
</dbReference>
<evidence type="ECO:0000256" key="1">
    <source>
        <dbReference type="SAM" id="MobiDB-lite"/>
    </source>
</evidence>
<feature type="compositionally biased region" description="Basic and acidic residues" evidence="1">
    <location>
        <begin position="111"/>
        <end position="120"/>
    </location>
</feature>
<dbReference type="AlphaFoldDB" id="A0A0D1X2B5"/>
<accession>A0A0D1X2B5</accession>
<gene>
    <name evidence="2" type="ORF">PV11_03851</name>
</gene>
<feature type="region of interest" description="Disordered" evidence="1">
    <location>
        <begin position="34"/>
        <end position="54"/>
    </location>
</feature>
<proteinExistence type="predicted"/>
<reference evidence="2 3" key="1">
    <citation type="submission" date="2015-01" db="EMBL/GenBank/DDBJ databases">
        <title>The Genome Sequence of Exophiala sideris CBS121828.</title>
        <authorList>
            <consortium name="The Broad Institute Genomics Platform"/>
            <person name="Cuomo C."/>
            <person name="de Hoog S."/>
            <person name="Gorbushina A."/>
            <person name="Stielow B."/>
            <person name="Teixiera M."/>
            <person name="Abouelleil A."/>
            <person name="Chapman S.B."/>
            <person name="Priest M."/>
            <person name="Young S.K."/>
            <person name="Wortman J."/>
            <person name="Nusbaum C."/>
            <person name="Birren B."/>
        </authorList>
    </citation>
    <scope>NUCLEOTIDE SEQUENCE [LARGE SCALE GENOMIC DNA]</scope>
    <source>
        <strain evidence="2 3">CBS 121828</strain>
    </source>
</reference>
<evidence type="ECO:0000313" key="3">
    <source>
        <dbReference type="Proteomes" id="UP000053599"/>
    </source>
</evidence>
<feature type="region of interest" description="Disordered" evidence="1">
    <location>
        <begin position="68"/>
        <end position="125"/>
    </location>
</feature>
<dbReference type="HOGENOM" id="CLU_1081959_0_0_1"/>
<sequence>MPRATMNHYEIYKERRAAAKANMKSTTPARAEPYVTLKLGGNPDDGGKPTSDFAESLWAKVEELAKKNAAARLAAEQDDSTSDNKPVAPKPGTRKSNPVSNHPALTHRAKARDEKQEESRAPAAEVQENWTMVNKRPGWVKVAHMEASAGIINEEKRDAETLVEIAHNTDKAIPAMSDVTVSSFRNILRDMKNGIALSDIAYEYYGSSSRKSKDAIDLLLEIADFAIDRDMQVRRLEAEIAKDADWEMTSRSDVMEP</sequence>
<dbReference type="OrthoDB" id="10524672at2759"/>
<name>A0A0D1X2B5_9EURO</name>
<evidence type="ECO:0000313" key="2">
    <source>
        <dbReference type="EMBL" id="KIV81681.1"/>
    </source>
</evidence>
<organism evidence="2 3">
    <name type="scientific">Exophiala sideris</name>
    <dbReference type="NCBI Taxonomy" id="1016849"/>
    <lineage>
        <taxon>Eukaryota</taxon>
        <taxon>Fungi</taxon>
        <taxon>Dikarya</taxon>
        <taxon>Ascomycota</taxon>
        <taxon>Pezizomycotina</taxon>
        <taxon>Eurotiomycetes</taxon>
        <taxon>Chaetothyriomycetidae</taxon>
        <taxon>Chaetothyriales</taxon>
        <taxon>Herpotrichiellaceae</taxon>
        <taxon>Exophiala</taxon>
    </lineage>
</organism>
<protein>
    <submittedName>
        <fullName evidence="2">Uncharacterized protein</fullName>
    </submittedName>
</protein>
<dbReference type="Proteomes" id="UP000053599">
    <property type="component" value="Unassembled WGS sequence"/>
</dbReference>